<evidence type="ECO:0000256" key="2">
    <source>
        <dbReference type="ARBA" id="ARBA00004167"/>
    </source>
</evidence>
<dbReference type="PANTHER" id="PTHR46300">
    <property type="entry name" value="P450, PUTATIVE (EUROFUNG)-RELATED-RELATED"/>
    <property type="match status" value="1"/>
</dbReference>
<accession>A0AA86J3Q1</accession>
<evidence type="ECO:0000256" key="10">
    <source>
        <dbReference type="ARBA" id="ARBA00023004"/>
    </source>
</evidence>
<evidence type="ECO:0000256" key="4">
    <source>
        <dbReference type="ARBA" id="ARBA00010617"/>
    </source>
</evidence>
<comment type="pathway">
    <text evidence="3">Secondary metabolite biosynthesis.</text>
</comment>
<dbReference type="GO" id="GO:0005506">
    <property type="term" value="F:iron ion binding"/>
    <property type="evidence" value="ECO:0007669"/>
    <property type="project" value="InterPro"/>
</dbReference>
<keyword evidence="8 15" id="KW-1133">Transmembrane helix</keyword>
<keyword evidence="6 15" id="KW-0812">Transmembrane</keyword>
<dbReference type="SUPFAM" id="SSF48264">
    <property type="entry name" value="Cytochrome P450"/>
    <property type="match status" value="1"/>
</dbReference>
<dbReference type="GO" id="GO:0016705">
    <property type="term" value="F:oxidoreductase activity, acting on paired donors, with incorporation or reduction of molecular oxygen"/>
    <property type="evidence" value="ECO:0007669"/>
    <property type="project" value="InterPro"/>
</dbReference>
<evidence type="ECO:0000256" key="12">
    <source>
        <dbReference type="ARBA" id="ARBA00023136"/>
    </source>
</evidence>
<evidence type="ECO:0000256" key="6">
    <source>
        <dbReference type="ARBA" id="ARBA00022692"/>
    </source>
</evidence>
<dbReference type="Gene3D" id="1.10.630.10">
    <property type="entry name" value="Cytochrome P450"/>
    <property type="match status" value="1"/>
</dbReference>
<dbReference type="PANTHER" id="PTHR46300:SF7">
    <property type="entry name" value="P450, PUTATIVE (EUROFUNG)-RELATED"/>
    <property type="match status" value="1"/>
</dbReference>
<dbReference type="GO" id="GO:0016020">
    <property type="term" value="C:membrane"/>
    <property type="evidence" value="ECO:0007669"/>
    <property type="project" value="UniProtKB-SubCell"/>
</dbReference>
<proteinExistence type="evidence at transcript level"/>
<dbReference type="GO" id="GO:0004497">
    <property type="term" value="F:monooxygenase activity"/>
    <property type="evidence" value="ECO:0007669"/>
    <property type="project" value="UniProtKB-KW"/>
</dbReference>
<evidence type="ECO:0000256" key="15">
    <source>
        <dbReference type="SAM" id="Phobius"/>
    </source>
</evidence>
<keyword evidence="12 15" id="KW-0472">Membrane</keyword>
<evidence type="ECO:0000256" key="14">
    <source>
        <dbReference type="RuleBase" id="RU000461"/>
    </source>
</evidence>
<comment type="similarity">
    <text evidence="4 14">Belongs to the cytochrome P450 family.</text>
</comment>
<dbReference type="AlphaFoldDB" id="A0AA86J3Q1"/>
<evidence type="ECO:0000256" key="1">
    <source>
        <dbReference type="ARBA" id="ARBA00001971"/>
    </source>
</evidence>
<evidence type="ECO:0000256" key="8">
    <source>
        <dbReference type="ARBA" id="ARBA00022989"/>
    </source>
</evidence>
<dbReference type="EMBL" id="LC761765">
    <property type="protein sequence ID" value="BED43010.1"/>
    <property type="molecule type" value="mRNA"/>
</dbReference>
<name>A0AA86J3Q1_TRAVE</name>
<evidence type="ECO:0000256" key="13">
    <source>
        <dbReference type="PIRSR" id="PIRSR602401-1"/>
    </source>
</evidence>
<dbReference type="GO" id="GO:0020037">
    <property type="term" value="F:heme binding"/>
    <property type="evidence" value="ECO:0007669"/>
    <property type="project" value="InterPro"/>
</dbReference>
<dbReference type="InterPro" id="IPR001128">
    <property type="entry name" value="Cyt_P450"/>
</dbReference>
<evidence type="ECO:0000256" key="11">
    <source>
        <dbReference type="ARBA" id="ARBA00023033"/>
    </source>
</evidence>
<dbReference type="InterPro" id="IPR036396">
    <property type="entry name" value="Cyt_P450_sf"/>
</dbReference>
<dbReference type="CDD" id="cd11065">
    <property type="entry name" value="CYP64-like"/>
    <property type="match status" value="1"/>
</dbReference>
<keyword evidence="7 13" id="KW-0479">Metal-binding</keyword>
<dbReference type="InterPro" id="IPR002401">
    <property type="entry name" value="Cyt_P450_E_grp-I"/>
</dbReference>
<sequence length="529" mass="59632">MDALRPFEHSLGLAAALFFTYFILLQIRERMIWSLRTRGRPLPPGPRPLPIIGNLLDMPSLRQWLGFRDLCSKHGEIVYLDILGKPVLIVGSVRAATEILEKRSANTSDRTPSHLLPLIGNDIAFSVMRYGQWWRDHRRAFWQVFHPGQLSRYHDVERGLAHELLARLLESPQDSKQHLRFILSAISMKVLYGLDANRAENGELIGMAQEALRCTTDLATRTHPVDVVPFIRHFPGWVPGAGFQYALAKCKAAVIHLKEVPFAKVKAAYDKGQYQHCAIAALLSRMQALGGQDNVGDTYQEDVIKNAGLAAFEGADTTFYSLLGLFLAVSQFPEAQAKAHAELDRVVGPDRLPDFGDSKELVYINALIKEALRWHVVLPLALPHRTVEDDVYDGYFIPAGTMILPNTWAMLHDPEVYDSPDEFRPERFIRNGRLHTTARDGSAFSFGYGRRVCPGRYYADDLLYITVASALHVFRFEPPLDERGQPVKIELRQSHGLVSYPEDYRCTIKPRSAEAAKLVLNAQVASEDR</sequence>
<keyword evidence="10 13" id="KW-0408">Iron</keyword>
<comment type="cofactor">
    <cofactor evidence="1 13">
        <name>heme</name>
        <dbReference type="ChEBI" id="CHEBI:30413"/>
    </cofactor>
</comment>
<reference evidence="16" key="1">
    <citation type="submission" date="2023-03" db="EMBL/GenBank/DDBJ databases">
        <title>cytochrome P450 monooxygenase from Trametes versicolor.</title>
        <authorList>
            <person name="Ichinose H."/>
        </authorList>
    </citation>
    <scope>NUCLEOTIDE SEQUENCE</scope>
    <source>
        <strain evidence="16">NBRC 30340</strain>
    </source>
</reference>
<evidence type="ECO:0000256" key="3">
    <source>
        <dbReference type="ARBA" id="ARBA00005179"/>
    </source>
</evidence>
<dbReference type="InterPro" id="IPR050364">
    <property type="entry name" value="Cytochrome_P450_fung"/>
</dbReference>
<organism evidence="16">
    <name type="scientific">Trametes versicolor</name>
    <name type="common">White-rot fungus</name>
    <name type="synonym">Coriolus versicolor</name>
    <dbReference type="NCBI Taxonomy" id="5325"/>
    <lineage>
        <taxon>Eukaryota</taxon>
        <taxon>Fungi</taxon>
        <taxon>Dikarya</taxon>
        <taxon>Basidiomycota</taxon>
        <taxon>Agaricomycotina</taxon>
        <taxon>Agaricomycetes</taxon>
        <taxon>Polyporales</taxon>
        <taxon>Polyporaceae</taxon>
        <taxon>Trametes</taxon>
    </lineage>
</organism>
<evidence type="ECO:0000256" key="5">
    <source>
        <dbReference type="ARBA" id="ARBA00022617"/>
    </source>
</evidence>
<dbReference type="Pfam" id="PF00067">
    <property type="entry name" value="p450"/>
    <property type="match status" value="1"/>
</dbReference>
<keyword evidence="9 14" id="KW-0560">Oxidoreductase</keyword>
<keyword evidence="5 13" id="KW-0349">Heme</keyword>
<feature type="binding site" description="axial binding residue" evidence="13">
    <location>
        <position position="453"/>
    </location>
    <ligand>
        <name>heme</name>
        <dbReference type="ChEBI" id="CHEBI:30413"/>
    </ligand>
    <ligandPart>
        <name>Fe</name>
        <dbReference type="ChEBI" id="CHEBI:18248"/>
    </ligandPart>
</feature>
<comment type="subcellular location">
    <subcellularLocation>
        <location evidence="2">Membrane</location>
        <topology evidence="2">Single-pass membrane protein</topology>
    </subcellularLocation>
</comment>
<gene>
    <name evidence="16" type="primary">CYP5359AM2</name>
</gene>
<dbReference type="PROSITE" id="PS00086">
    <property type="entry name" value="CYTOCHROME_P450"/>
    <property type="match status" value="1"/>
</dbReference>
<protein>
    <submittedName>
        <fullName evidence="16">Cytochrome P450 monooxygenase</fullName>
    </submittedName>
</protein>
<evidence type="ECO:0000256" key="7">
    <source>
        <dbReference type="ARBA" id="ARBA00022723"/>
    </source>
</evidence>
<keyword evidence="11 14" id="KW-0503">Monooxygenase</keyword>
<evidence type="ECO:0000256" key="9">
    <source>
        <dbReference type="ARBA" id="ARBA00023002"/>
    </source>
</evidence>
<dbReference type="InterPro" id="IPR017972">
    <property type="entry name" value="Cyt_P450_CS"/>
</dbReference>
<evidence type="ECO:0000313" key="16">
    <source>
        <dbReference type="EMBL" id="BED43010.1"/>
    </source>
</evidence>
<feature type="transmembrane region" description="Helical" evidence="15">
    <location>
        <begin position="6"/>
        <end position="27"/>
    </location>
</feature>
<dbReference type="PRINTS" id="PR00463">
    <property type="entry name" value="EP450I"/>
</dbReference>